<sequence length="362" mass="41641">MTFLQNRSSRRKFCRTLLATSLVSTLIPANCRNNVIPANAANSQPKWLLGLGADPYRFLGEVQSNPLVEAIAQSWSPQFLSAWLNSYDNRQGDLHPWRQLHHSGQLSTWFNHGYTLHIITWENDESLPAGDYHISQQYLDDIEQLARYVRQANPDHRVTYWTLATEFSYWRLPADTYNDTTAPYYQALMANLRRARGIIKNYLPTAWVAPSWGGWIVTFDDPLRGWGRSMIPPFAAFLREMDGIAFQSMRPRRTDELDPSNNLPDPGNPAQILQCCEVFSHYHNSFMVSHYEPCIKENHPNGGRADTVADDFQRMMQPEWLHYAMSLGLNKFSLMHYGLYKDDPYGALTAATTFQQTVRQIG</sequence>
<proteinExistence type="predicted"/>
<organism evidence="1 2">
    <name type="scientific">Thermocoleostomius sinensis A174</name>
    <dbReference type="NCBI Taxonomy" id="2016057"/>
    <lineage>
        <taxon>Bacteria</taxon>
        <taxon>Bacillati</taxon>
        <taxon>Cyanobacteriota</taxon>
        <taxon>Cyanophyceae</taxon>
        <taxon>Oculatellales</taxon>
        <taxon>Oculatellaceae</taxon>
        <taxon>Thermocoleostomius</taxon>
    </lineage>
</organism>
<reference evidence="1" key="1">
    <citation type="submission" date="2022-12" db="EMBL/GenBank/DDBJ databases">
        <title>Polyphasic identification of a Novel Hot-Spring Cyanobacterium Ocullathermofonsia sinensis gen nov. sp. nov. and Genomic Insights on its Adaptations to the Thermal Habitat.</title>
        <authorList>
            <person name="Daroch M."/>
            <person name="Tang J."/>
            <person name="Jiang Y."/>
        </authorList>
    </citation>
    <scope>NUCLEOTIDE SEQUENCE</scope>
    <source>
        <strain evidence="1">PKUAC-SCTA174</strain>
    </source>
</reference>
<dbReference type="KEGG" id="tsin:OXH18_08710"/>
<dbReference type="RefSeq" id="WP_268612136.1">
    <property type="nucleotide sequence ID" value="NZ_CP113797.1"/>
</dbReference>
<accession>A0A9E8ZIS0</accession>
<protein>
    <submittedName>
        <fullName evidence="1">Uncharacterized protein</fullName>
    </submittedName>
</protein>
<gene>
    <name evidence="1" type="ORF">OXH18_08710</name>
</gene>
<evidence type="ECO:0000313" key="1">
    <source>
        <dbReference type="EMBL" id="WAL62048.1"/>
    </source>
</evidence>
<dbReference type="Proteomes" id="UP001163152">
    <property type="component" value="Chromosome"/>
</dbReference>
<dbReference type="AlphaFoldDB" id="A0A9E8ZIS0"/>
<keyword evidence="2" id="KW-1185">Reference proteome</keyword>
<dbReference type="EMBL" id="CP113797">
    <property type="protein sequence ID" value="WAL62048.1"/>
    <property type="molecule type" value="Genomic_DNA"/>
</dbReference>
<name>A0A9E8ZIS0_9CYAN</name>
<evidence type="ECO:0000313" key="2">
    <source>
        <dbReference type="Proteomes" id="UP001163152"/>
    </source>
</evidence>